<dbReference type="InterPro" id="IPR019099">
    <property type="entry name" value="Uncharacterised_PGPGW_TM"/>
</dbReference>
<dbReference type="OrthoDB" id="49332at2759"/>
<feature type="region of interest" description="Disordered" evidence="1">
    <location>
        <begin position="296"/>
        <end position="327"/>
    </location>
</feature>
<keyword evidence="3" id="KW-1185">Reference proteome</keyword>
<evidence type="ECO:0000256" key="1">
    <source>
        <dbReference type="SAM" id="MobiDB-lite"/>
    </source>
</evidence>
<accession>A0A9K3PMY6</accession>
<dbReference type="Pfam" id="PF09656">
    <property type="entry name" value="PGPGW"/>
    <property type="match status" value="1"/>
</dbReference>
<feature type="compositionally biased region" description="Low complexity" evidence="1">
    <location>
        <begin position="31"/>
        <end position="45"/>
    </location>
</feature>
<sequence>MTATSSEGSTSSSLPSNLTLRATATEHGQQPSLSPSSSLRPAISLTIQDQLSNVFETKMKATTTETEKENTLEDMTATDGSSSSSSSGMSNSIEVTSSGQLQQQAVTPVTSSSSPHLLSQQGVESSKISKTEGSTEFPANTFDSQENEMDTTSEETAQSPLEEATAAAAATTTTTDISLSGDDGESNKNEESDNNEKESGREQENDKVVRDGPLAMLRKGAVAAVGGTMVGVGLVMIPLPTPFGAVIASSGLAVLGTEFKEAKQMNERLIEGAKSTVSGARDRLVKSIESMEIDDFDADMDSRHGNASTTTSNDEKRDSKTLEGRNTSGIIAVPLVPPNKAEVAGDENEGEKDTPKWLHMNPIEQQRQERLAKEKYRRENQTALEQTKEYFTKKTGSFLSRTLLPLLKEKKEEEKKDVKTDKSEKAEARIQEDEEYVLVGSETTNDKGDAVIHRENSTS</sequence>
<comment type="caution">
    <text evidence="2">The sequence shown here is derived from an EMBL/GenBank/DDBJ whole genome shotgun (WGS) entry which is preliminary data.</text>
</comment>
<feature type="compositionally biased region" description="Low complexity" evidence="1">
    <location>
        <begin position="164"/>
        <end position="175"/>
    </location>
</feature>
<feature type="region of interest" description="Disordered" evidence="1">
    <location>
        <begin position="58"/>
        <end position="212"/>
    </location>
</feature>
<feature type="compositionally biased region" description="Basic and acidic residues" evidence="1">
    <location>
        <begin position="185"/>
        <end position="210"/>
    </location>
</feature>
<organism evidence="2 3">
    <name type="scientific">Nitzschia inconspicua</name>
    <dbReference type="NCBI Taxonomy" id="303405"/>
    <lineage>
        <taxon>Eukaryota</taxon>
        <taxon>Sar</taxon>
        <taxon>Stramenopiles</taxon>
        <taxon>Ochrophyta</taxon>
        <taxon>Bacillariophyta</taxon>
        <taxon>Bacillariophyceae</taxon>
        <taxon>Bacillariophycidae</taxon>
        <taxon>Bacillariales</taxon>
        <taxon>Bacillariaceae</taxon>
        <taxon>Nitzschia</taxon>
    </lineage>
</organism>
<feature type="region of interest" description="Disordered" evidence="1">
    <location>
        <begin position="1"/>
        <end position="45"/>
    </location>
</feature>
<gene>
    <name evidence="2" type="ORF">IV203_002750</name>
</gene>
<feature type="compositionally biased region" description="Basic and acidic residues" evidence="1">
    <location>
        <begin position="444"/>
        <end position="459"/>
    </location>
</feature>
<reference evidence="2" key="1">
    <citation type="journal article" date="2021" name="Sci. Rep.">
        <title>Diploid genomic architecture of Nitzschia inconspicua, an elite biomass production diatom.</title>
        <authorList>
            <person name="Oliver A."/>
            <person name="Podell S."/>
            <person name="Pinowska A."/>
            <person name="Traller J.C."/>
            <person name="Smith S.R."/>
            <person name="McClure R."/>
            <person name="Beliaev A."/>
            <person name="Bohutskyi P."/>
            <person name="Hill E.A."/>
            <person name="Rabines A."/>
            <person name="Zheng H."/>
            <person name="Allen L.Z."/>
            <person name="Kuo A."/>
            <person name="Grigoriev I.V."/>
            <person name="Allen A.E."/>
            <person name="Hazlebeck D."/>
            <person name="Allen E.E."/>
        </authorList>
    </citation>
    <scope>NUCLEOTIDE SEQUENCE</scope>
    <source>
        <strain evidence="2">Hildebrandi</strain>
    </source>
</reference>
<feature type="compositionally biased region" description="Low complexity" evidence="1">
    <location>
        <begin position="1"/>
        <end position="20"/>
    </location>
</feature>
<evidence type="ECO:0000313" key="2">
    <source>
        <dbReference type="EMBL" id="KAG7353395.1"/>
    </source>
</evidence>
<protein>
    <submittedName>
        <fullName evidence="2">Transmembrane protein PGPGW</fullName>
    </submittedName>
</protein>
<feature type="compositionally biased region" description="Basic and acidic residues" evidence="1">
    <location>
        <begin position="410"/>
        <end position="431"/>
    </location>
</feature>
<feature type="compositionally biased region" description="Basic and acidic residues" evidence="1">
    <location>
        <begin position="313"/>
        <end position="323"/>
    </location>
</feature>
<dbReference type="EMBL" id="JAGRRH010000016">
    <property type="protein sequence ID" value="KAG7353395.1"/>
    <property type="molecule type" value="Genomic_DNA"/>
</dbReference>
<evidence type="ECO:0000313" key="3">
    <source>
        <dbReference type="Proteomes" id="UP000693970"/>
    </source>
</evidence>
<proteinExistence type="predicted"/>
<feature type="region of interest" description="Disordered" evidence="1">
    <location>
        <begin position="410"/>
        <end position="459"/>
    </location>
</feature>
<dbReference type="AlphaFoldDB" id="A0A9K3PMY6"/>
<keyword evidence="2" id="KW-0812">Transmembrane</keyword>
<dbReference type="Proteomes" id="UP000693970">
    <property type="component" value="Unassembled WGS sequence"/>
</dbReference>
<feature type="compositionally biased region" description="Polar residues" evidence="1">
    <location>
        <begin position="93"/>
        <end position="144"/>
    </location>
</feature>
<keyword evidence="2" id="KW-0472">Membrane</keyword>
<name>A0A9K3PMY6_9STRA</name>
<feature type="compositionally biased region" description="Low complexity" evidence="1">
    <location>
        <begin position="80"/>
        <end position="92"/>
    </location>
</feature>
<reference evidence="2" key="2">
    <citation type="submission" date="2021-04" db="EMBL/GenBank/DDBJ databases">
        <authorList>
            <person name="Podell S."/>
        </authorList>
    </citation>
    <scope>NUCLEOTIDE SEQUENCE</scope>
    <source>
        <strain evidence="2">Hildebrandi</strain>
    </source>
</reference>